<feature type="transmembrane region" description="Helical" evidence="7">
    <location>
        <begin position="256"/>
        <end position="278"/>
    </location>
</feature>
<feature type="compositionally biased region" description="Basic and acidic residues" evidence="6">
    <location>
        <begin position="313"/>
        <end position="330"/>
    </location>
</feature>
<dbReference type="Proteomes" id="UP000304912">
    <property type="component" value="Chromosome"/>
</dbReference>
<proteinExistence type="predicted"/>
<accession>A0A5B7YB50</accession>
<comment type="subcellular location">
    <subcellularLocation>
        <location evidence="1">Cell membrane</location>
        <topology evidence="1">Multi-pass membrane protein</topology>
    </subcellularLocation>
</comment>
<dbReference type="RefSeq" id="WP_139755620.1">
    <property type="nucleotide sequence ID" value="NZ_CP039852.1"/>
</dbReference>
<evidence type="ECO:0000256" key="4">
    <source>
        <dbReference type="ARBA" id="ARBA00022989"/>
    </source>
</evidence>
<reference evidence="8 9" key="1">
    <citation type="submission" date="2019-04" db="EMBL/GenBank/DDBJ databases">
        <title>Salinimonas iocasae sp. nov., a halophilic bacterium isolated from the outer tube casing of tubeworms in Okinawa Trough.</title>
        <authorList>
            <person name="Zhang H."/>
            <person name="Wang H."/>
            <person name="Li C."/>
        </authorList>
    </citation>
    <scope>NUCLEOTIDE SEQUENCE [LARGE SCALE GENOMIC DNA]</scope>
    <source>
        <strain evidence="8 9">KX18D6</strain>
    </source>
</reference>
<dbReference type="AlphaFoldDB" id="A0A5B7YB50"/>
<dbReference type="PIRSF" id="PIRSF035875">
    <property type="entry name" value="RNase_BN"/>
    <property type="match status" value="1"/>
</dbReference>
<evidence type="ECO:0000256" key="1">
    <source>
        <dbReference type="ARBA" id="ARBA00004651"/>
    </source>
</evidence>
<protein>
    <submittedName>
        <fullName evidence="8">YihY/virulence factor BrkB family protein</fullName>
    </submittedName>
</protein>
<dbReference type="PANTHER" id="PTHR30213:SF0">
    <property type="entry name" value="UPF0761 MEMBRANE PROTEIN YIHY"/>
    <property type="match status" value="1"/>
</dbReference>
<evidence type="ECO:0000256" key="7">
    <source>
        <dbReference type="SAM" id="Phobius"/>
    </source>
</evidence>
<keyword evidence="2" id="KW-1003">Cell membrane</keyword>
<dbReference type="EMBL" id="CP039852">
    <property type="protein sequence ID" value="QCZ92871.1"/>
    <property type="molecule type" value="Genomic_DNA"/>
</dbReference>
<keyword evidence="9" id="KW-1185">Reference proteome</keyword>
<organism evidence="8 9">
    <name type="scientific">Salinimonas iocasae</name>
    <dbReference type="NCBI Taxonomy" id="2572577"/>
    <lineage>
        <taxon>Bacteria</taxon>
        <taxon>Pseudomonadati</taxon>
        <taxon>Pseudomonadota</taxon>
        <taxon>Gammaproteobacteria</taxon>
        <taxon>Alteromonadales</taxon>
        <taxon>Alteromonadaceae</taxon>
        <taxon>Alteromonas/Salinimonas group</taxon>
        <taxon>Salinimonas</taxon>
    </lineage>
</organism>
<name>A0A5B7YB50_9ALTE</name>
<keyword evidence="5 7" id="KW-0472">Membrane</keyword>
<feature type="transmembrane region" description="Helical" evidence="7">
    <location>
        <begin position="36"/>
        <end position="65"/>
    </location>
</feature>
<evidence type="ECO:0000313" key="8">
    <source>
        <dbReference type="EMBL" id="QCZ92871.1"/>
    </source>
</evidence>
<evidence type="ECO:0000256" key="2">
    <source>
        <dbReference type="ARBA" id="ARBA00022475"/>
    </source>
</evidence>
<dbReference type="NCBIfam" id="TIGR00765">
    <property type="entry name" value="yihY_not_rbn"/>
    <property type="match status" value="1"/>
</dbReference>
<dbReference type="OrthoDB" id="9781030at2"/>
<feature type="transmembrane region" description="Helical" evidence="7">
    <location>
        <begin position="174"/>
        <end position="200"/>
    </location>
</feature>
<dbReference type="InterPro" id="IPR017039">
    <property type="entry name" value="Virul_fac_BrkB"/>
</dbReference>
<dbReference type="PANTHER" id="PTHR30213">
    <property type="entry name" value="INNER MEMBRANE PROTEIN YHJD"/>
    <property type="match status" value="1"/>
</dbReference>
<sequence length="330" mass="36628">MSSKLSPVAHSVLHLPLKSWWHICKRVVKKTQEHNLPIVAAGVAFYFLLAIFPLLGALISLYGLMVSPEELREHMAMLVDVVPSQSRYILEEQLKNLTEKSSSTLSWGLILSIVLSLWSSSKGANALITACNITYNESKGRNFFKGLLARMTGTTSIILTIILALALITIVPKWISWATAGFISTAQANFITLPIMLLLFNASLSALYRYGPHRRPAKWRWVTTGSIMATVLWILASYGFSFYLSEFASYNKTYGSVGGIIILLMWLYLTAYIILLGAEVNAAIELQTSADSTVGDEKPKGDRGAFVADNTPEDLRNMKAREKSPFQQKE</sequence>
<feature type="transmembrane region" description="Helical" evidence="7">
    <location>
        <begin position="147"/>
        <end position="168"/>
    </location>
</feature>
<evidence type="ECO:0000256" key="5">
    <source>
        <dbReference type="ARBA" id="ARBA00023136"/>
    </source>
</evidence>
<keyword evidence="4 7" id="KW-1133">Transmembrane helix</keyword>
<evidence type="ECO:0000256" key="6">
    <source>
        <dbReference type="SAM" id="MobiDB-lite"/>
    </source>
</evidence>
<feature type="transmembrane region" description="Helical" evidence="7">
    <location>
        <begin position="221"/>
        <end position="244"/>
    </location>
</feature>
<feature type="transmembrane region" description="Helical" evidence="7">
    <location>
        <begin position="107"/>
        <end position="135"/>
    </location>
</feature>
<dbReference type="GO" id="GO:0005886">
    <property type="term" value="C:plasma membrane"/>
    <property type="evidence" value="ECO:0007669"/>
    <property type="project" value="UniProtKB-SubCell"/>
</dbReference>
<dbReference type="KEGG" id="salk:FBQ74_04950"/>
<evidence type="ECO:0000313" key="9">
    <source>
        <dbReference type="Proteomes" id="UP000304912"/>
    </source>
</evidence>
<dbReference type="Pfam" id="PF03631">
    <property type="entry name" value="Virul_fac_BrkB"/>
    <property type="match status" value="1"/>
</dbReference>
<feature type="region of interest" description="Disordered" evidence="6">
    <location>
        <begin position="292"/>
        <end position="330"/>
    </location>
</feature>
<gene>
    <name evidence="8" type="ORF">FBQ74_04950</name>
</gene>
<keyword evidence="3 7" id="KW-0812">Transmembrane</keyword>
<evidence type="ECO:0000256" key="3">
    <source>
        <dbReference type="ARBA" id="ARBA00022692"/>
    </source>
</evidence>